<keyword evidence="2" id="KW-1185">Reference proteome</keyword>
<feature type="region of interest" description="Disordered" evidence="1">
    <location>
        <begin position="1"/>
        <end position="26"/>
    </location>
</feature>
<evidence type="ECO:0000313" key="3">
    <source>
        <dbReference type="WBParaSite" id="ALUE_0000303801-mRNA-1"/>
    </source>
</evidence>
<dbReference type="Proteomes" id="UP000036681">
    <property type="component" value="Unplaced"/>
</dbReference>
<evidence type="ECO:0000313" key="2">
    <source>
        <dbReference type="Proteomes" id="UP000036681"/>
    </source>
</evidence>
<protein>
    <submittedName>
        <fullName evidence="3">Uncharacterized protein</fullName>
    </submittedName>
</protein>
<dbReference type="WBParaSite" id="ALUE_0000303801-mRNA-1">
    <property type="protein sequence ID" value="ALUE_0000303801-mRNA-1"/>
    <property type="gene ID" value="ALUE_0000303801"/>
</dbReference>
<feature type="compositionally biased region" description="Polar residues" evidence="1">
    <location>
        <begin position="14"/>
        <end position="26"/>
    </location>
</feature>
<dbReference type="AlphaFoldDB" id="A0A0M3HN36"/>
<reference evidence="3" key="1">
    <citation type="submission" date="2017-02" db="UniProtKB">
        <authorList>
            <consortium name="WormBaseParasite"/>
        </authorList>
    </citation>
    <scope>IDENTIFICATION</scope>
</reference>
<proteinExistence type="predicted"/>
<name>A0A0M3HN36_ASCLU</name>
<evidence type="ECO:0000256" key="1">
    <source>
        <dbReference type="SAM" id="MobiDB-lite"/>
    </source>
</evidence>
<sequence>MQLHKVKGYKGVSNMRSESPMATSSDDIVTPPFATVVVRLASGQPAAYVKGRTTTQRCSQFWVPTQSAELIRE</sequence>
<organism evidence="2 3">
    <name type="scientific">Ascaris lumbricoides</name>
    <name type="common">Giant roundworm</name>
    <dbReference type="NCBI Taxonomy" id="6252"/>
    <lineage>
        <taxon>Eukaryota</taxon>
        <taxon>Metazoa</taxon>
        <taxon>Ecdysozoa</taxon>
        <taxon>Nematoda</taxon>
        <taxon>Chromadorea</taxon>
        <taxon>Rhabditida</taxon>
        <taxon>Spirurina</taxon>
        <taxon>Ascaridomorpha</taxon>
        <taxon>Ascaridoidea</taxon>
        <taxon>Ascarididae</taxon>
        <taxon>Ascaris</taxon>
    </lineage>
</organism>
<accession>A0A0M3HN36</accession>